<dbReference type="PIRSF" id="PIRSF006157">
    <property type="entry name" value="Doxgns_DODA"/>
    <property type="match status" value="1"/>
</dbReference>
<dbReference type="GeneID" id="78333927"/>
<feature type="domain" description="Extradiol ring-cleavage dioxygenase class III enzyme subunit B" evidence="6">
    <location>
        <begin position="10"/>
        <end position="252"/>
    </location>
</feature>
<dbReference type="GO" id="GO:0008270">
    <property type="term" value="F:zinc ion binding"/>
    <property type="evidence" value="ECO:0007669"/>
    <property type="project" value="InterPro"/>
</dbReference>
<proteinExistence type="inferred from homology"/>
<reference evidence="7 8" key="1">
    <citation type="submission" date="2016-10" db="EMBL/GenBank/DDBJ databases">
        <authorList>
            <person name="Varghese N."/>
            <person name="Submissions S."/>
        </authorList>
    </citation>
    <scope>NUCLEOTIDE SEQUENCE [LARGE SCALE GENOMIC DNA]</scope>
    <source>
        <strain evidence="7 8">WCC6</strain>
    </source>
</reference>
<protein>
    <submittedName>
        <fullName evidence="7">4,5-DOPA dioxygenase extradiol</fullName>
    </submittedName>
</protein>
<dbReference type="AlphaFoldDB" id="A0A1H2VEY2"/>
<comment type="cofactor">
    <cofactor evidence="1">
        <name>Zn(2+)</name>
        <dbReference type="ChEBI" id="CHEBI:29105"/>
    </cofactor>
</comment>
<dbReference type="Gene3D" id="3.40.830.10">
    <property type="entry name" value="LigB-like"/>
    <property type="match status" value="1"/>
</dbReference>
<evidence type="ECO:0000256" key="3">
    <source>
        <dbReference type="ARBA" id="ARBA00022723"/>
    </source>
</evidence>
<dbReference type="CDD" id="cd07363">
    <property type="entry name" value="45_DOPA_Dioxygenase"/>
    <property type="match status" value="1"/>
</dbReference>
<dbReference type="NCBIfam" id="NF007914">
    <property type="entry name" value="PRK10628.1"/>
    <property type="match status" value="1"/>
</dbReference>
<dbReference type="GO" id="GO:0008198">
    <property type="term" value="F:ferrous iron binding"/>
    <property type="evidence" value="ECO:0007669"/>
    <property type="project" value="InterPro"/>
</dbReference>
<comment type="similarity">
    <text evidence="2">Belongs to the DODA-type extradiol aromatic ring-opening dioxygenase family.</text>
</comment>
<evidence type="ECO:0000256" key="1">
    <source>
        <dbReference type="ARBA" id="ARBA00001947"/>
    </source>
</evidence>
<keyword evidence="7" id="KW-0223">Dioxygenase</keyword>
<comment type="caution">
    <text evidence="7">The sequence shown here is derived from an EMBL/GenBank/DDBJ whole genome shotgun (WGS) entry which is preliminary data.</text>
</comment>
<dbReference type="InterPro" id="IPR004183">
    <property type="entry name" value="Xdiol_dOase_suB"/>
</dbReference>
<dbReference type="InterPro" id="IPR014436">
    <property type="entry name" value="Extradiol_dOase_DODA"/>
</dbReference>
<dbReference type="Pfam" id="PF02900">
    <property type="entry name" value="LigB"/>
    <property type="match status" value="1"/>
</dbReference>
<dbReference type="SUPFAM" id="SSF53213">
    <property type="entry name" value="LigB-like"/>
    <property type="match status" value="1"/>
</dbReference>
<dbReference type="Proteomes" id="UP000182379">
    <property type="component" value="Unassembled WGS sequence"/>
</dbReference>
<organism evidence="7 8">
    <name type="scientific">Acidaminococcus fermentans</name>
    <dbReference type="NCBI Taxonomy" id="905"/>
    <lineage>
        <taxon>Bacteria</taxon>
        <taxon>Bacillati</taxon>
        <taxon>Bacillota</taxon>
        <taxon>Negativicutes</taxon>
        <taxon>Acidaminococcales</taxon>
        <taxon>Acidaminococcaceae</taxon>
        <taxon>Acidaminococcus</taxon>
    </lineage>
</organism>
<evidence type="ECO:0000313" key="8">
    <source>
        <dbReference type="Proteomes" id="UP000182379"/>
    </source>
</evidence>
<evidence type="ECO:0000259" key="6">
    <source>
        <dbReference type="Pfam" id="PF02900"/>
    </source>
</evidence>
<dbReference type="OMA" id="EWGFDHG"/>
<evidence type="ECO:0000313" key="7">
    <source>
        <dbReference type="EMBL" id="SDW66760.1"/>
    </source>
</evidence>
<keyword evidence="4" id="KW-0862">Zinc</keyword>
<evidence type="ECO:0000256" key="5">
    <source>
        <dbReference type="ARBA" id="ARBA00023002"/>
    </source>
</evidence>
<name>A0A1H2VEY2_ACIFE</name>
<dbReference type="PANTHER" id="PTHR30096">
    <property type="entry name" value="4,5-DOPA DIOXYGENASE EXTRADIOL-LIKE PROTEIN"/>
    <property type="match status" value="1"/>
</dbReference>
<dbReference type="PANTHER" id="PTHR30096:SF0">
    <property type="entry name" value="4,5-DOPA DIOXYGENASE EXTRADIOL-LIKE PROTEIN"/>
    <property type="match status" value="1"/>
</dbReference>
<sequence length="263" mass="28982">MEEQKTMPVIFSGHGSPMIALEHNEITEGMDRIGRAVESQFGRPRAILMVSAHWYTHGTFVQSAPEPRQVYDMYGFPKELYEVKYPAKGDGELTRKVQSLLGSAVAVNDDWGIDHGAWTVLVHMFPKADIPVVQLSVDGDISYTEEFELGRKLAALREDGYLILGSGNVVHNLREVEWENAGGSDATLRFNDYITEAVLQEDTEKVIGFASHPDASYAVPTPDHYLPLLVCLGAAGADRAQVFNKICNLGSMAMTGYAWGMKG</sequence>
<evidence type="ECO:0000256" key="2">
    <source>
        <dbReference type="ARBA" id="ARBA00007581"/>
    </source>
</evidence>
<keyword evidence="5" id="KW-0560">Oxidoreductase</keyword>
<dbReference type="RefSeq" id="WP_012937576.1">
    <property type="nucleotide sequence ID" value="NZ_CATYPC010000013.1"/>
</dbReference>
<keyword evidence="3" id="KW-0479">Metal-binding</keyword>
<dbReference type="EMBL" id="FNOP01000004">
    <property type="protein sequence ID" value="SDW66760.1"/>
    <property type="molecule type" value="Genomic_DNA"/>
</dbReference>
<accession>A0A1H2VEY2</accession>
<evidence type="ECO:0000256" key="4">
    <source>
        <dbReference type="ARBA" id="ARBA00022833"/>
    </source>
</evidence>
<dbReference type="GO" id="GO:0016702">
    <property type="term" value="F:oxidoreductase activity, acting on single donors with incorporation of molecular oxygen, incorporation of two atoms of oxygen"/>
    <property type="evidence" value="ECO:0007669"/>
    <property type="project" value="UniProtKB-ARBA"/>
</dbReference>
<gene>
    <name evidence="7" type="ORF">SAMN05216495_10419</name>
</gene>